<dbReference type="InterPro" id="IPR006250">
    <property type="entry name" value="Aconitase_put"/>
</dbReference>
<dbReference type="InterPro" id="IPR036008">
    <property type="entry name" value="Aconitase_4Fe-4S_dom"/>
</dbReference>
<keyword evidence="8" id="KW-0456">Lyase</keyword>
<keyword evidence="5" id="KW-0411">Iron-sulfur</keyword>
<evidence type="ECO:0000259" key="6">
    <source>
        <dbReference type="Pfam" id="PF00330"/>
    </source>
</evidence>
<dbReference type="InterPro" id="IPR000573">
    <property type="entry name" value="AconitaseA/IPMdHydase_ssu_swvl"/>
</dbReference>
<dbReference type="RefSeq" id="WP_234250340.1">
    <property type="nucleotide sequence ID" value="NZ_JABFTQ010000005.1"/>
</dbReference>
<keyword evidence="4" id="KW-0408">Iron</keyword>
<dbReference type="InterPro" id="IPR001030">
    <property type="entry name" value="Acoase/IPM_deHydtase_lsu_aba"/>
</dbReference>
<protein>
    <submittedName>
        <fullName evidence="8">Aconitate hydratase</fullName>
        <ecNumber evidence="8">4.2.1.3</ecNumber>
    </submittedName>
</protein>
<dbReference type="Gene3D" id="3.30.499.10">
    <property type="entry name" value="Aconitase, domain 3"/>
    <property type="match status" value="2"/>
</dbReference>
<dbReference type="SUPFAM" id="SSF53732">
    <property type="entry name" value="Aconitase iron-sulfur domain"/>
    <property type="match status" value="1"/>
</dbReference>
<dbReference type="GO" id="GO:0003994">
    <property type="term" value="F:aconitate hydratase activity"/>
    <property type="evidence" value="ECO:0007669"/>
    <property type="project" value="UniProtKB-EC"/>
</dbReference>
<feature type="domain" description="Aconitase/3-isopropylmalate dehydratase large subunit alpha/beta/alpha" evidence="6">
    <location>
        <begin position="10"/>
        <end position="410"/>
    </location>
</feature>
<dbReference type="Proteomes" id="UP001320154">
    <property type="component" value="Unassembled WGS sequence"/>
</dbReference>
<comment type="similarity">
    <text evidence="2">Belongs to the aconitase/IPM isomerase family.</text>
</comment>
<dbReference type="NCBIfam" id="TIGR01342">
    <property type="entry name" value="acon_putative"/>
    <property type="match status" value="1"/>
</dbReference>
<dbReference type="EMBL" id="JABFTQ010000005">
    <property type="protein sequence ID" value="MCE8046898.1"/>
    <property type="molecule type" value="Genomic_DNA"/>
</dbReference>
<evidence type="ECO:0000256" key="5">
    <source>
        <dbReference type="ARBA" id="ARBA00023014"/>
    </source>
</evidence>
<gene>
    <name evidence="8" type="ORF">HOP60_09135</name>
</gene>
<dbReference type="InterPro" id="IPR015931">
    <property type="entry name" value="Acnase/IPM_dHydase_lsu_aba_1/3"/>
</dbReference>
<evidence type="ECO:0000256" key="2">
    <source>
        <dbReference type="ARBA" id="ARBA00007185"/>
    </source>
</evidence>
<evidence type="ECO:0000256" key="4">
    <source>
        <dbReference type="ARBA" id="ARBA00023004"/>
    </source>
</evidence>
<keyword evidence="3" id="KW-0479">Metal-binding</keyword>
<evidence type="ECO:0000259" key="7">
    <source>
        <dbReference type="Pfam" id="PF00694"/>
    </source>
</evidence>
<dbReference type="SUPFAM" id="SSF52016">
    <property type="entry name" value="LeuD/IlvD-like"/>
    <property type="match status" value="1"/>
</dbReference>
<accession>A0ABS9B4S0</accession>
<dbReference type="InterPro" id="IPR015932">
    <property type="entry name" value="Aconitase_dom2"/>
</dbReference>
<reference evidence="8 9" key="1">
    <citation type="journal article" date="2021" name="Front. Microbiol.">
        <title>Aerobic Denitrification and Heterotrophic Sulfur Oxidation in the Genus Halomonas Revealed by Six Novel Species Characterizations and Genome-Based Analysis.</title>
        <authorList>
            <person name="Wang L."/>
            <person name="Shao Z."/>
        </authorList>
    </citation>
    <scope>NUCLEOTIDE SEQUENCE [LARGE SCALE GENOMIC DNA]</scope>
    <source>
        <strain evidence="8 9">MCCC 1A05748</strain>
    </source>
</reference>
<keyword evidence="9" id="KW-1185">Reference proteome</keyword>
<feature type="domain" description="Aconitase A/isopropylmalate dehydratase small subunit swivel" evidence="7">
    <location>
        <begin position="532"/>
        <end position="589"/>
    </location>
</feature>
<evidence type="ECO:0000313" key="9">
    <source>
        <dbReference type="Proteomes" id="UP001320154"/>
    </source>
</evidence>
<evidence type="ECO:0000256" key="3">
    <source>
        <dbReference type="ARBA" id="ARBA00022723"/>
    </source>
</evidence>
<evidence type="ECO:0000313" key="8">
    <source>
        <dbReference type="EMBL" id="MCE8046898.1"/>
    </source>
</evidence>
<comment type="cofactor">
    <cofactor evidence="1">
        <name>[4Fe-4S] cluster</name>
        <dbReference type="ChEBI" id="CHEBI:49883"/>
    </cofactor>
</comment>
<dbReference type="Pfam" id="PF00694">
    <property type="entry name" value="Aconitase_C"/>
    <property type="match status" value="1"/>
</dbReference>
<dbReference type="NCBIfam" id="NF005558">
    <property type="entry name" value="PRK07229.1"/>
    <property type="match status" value="1"/>
</dbReference>
<dbReference type="PANTHER" id="PTHR43160:SF3">
    <property type="entry name" value="ACONITATE HYDRATASE, MITOCHONDRIAL"/>
    <property type="match status" value="1"/>
</dbReference>
<evidence type="ECO:0000256" key="1">
    <source>
        <dbReference type="ARBA" id="ARBA00001966"/>
    </source>
</evidence>
<dbReference type="PANTHER" id="PTHR43160">
    <property type="entry name" value="ACONITATE HYDRATASE B"/>
    <property type="match status" value="1"/>
</dbReference>
<dbReference type="Gene3D" id="3.40.1060.10">
    <property type="entry name" value="Aconitase, Domain 2"/>
    <property type="match status" value="1"/>
</dbReference>
<proteinExistence type="inferred from homology"/>
<dbReference type="EC" id="4.2.1.3" evidence="8"/>
<sequence>MAKLRTLTQKLIDSHLVHGDLTRPGEEVRLEVDQVLLQDATGTLTMLALDAMGLDRIQVETACQYVDHNLLQADYRNRDDHIFLQTSAARFGMRFAPPGTGVSHQVHMERLGVPGKLLAGSDSHTCAAGSLGMLSFGAGSIEIASVLAGERLSISMPEVMGVHLTGKLPPWVSAKDVILEMLRRHSVKGGIGRIIEYYGPGVATLTAMDRHVIANMGAELGATTSIFPSDEQTRRFLRDHGRELDWIELAADEGASYAYTDKIDLSSLEPLIALPSSPDKVVPVREVVGMPVHQSYIGSSANPGYRDLAIAALMVEGRQVHPGVSFDLNPASRLVLTDLIKEGLLAHLVEAGGRLHQTGCNGCMGMGQVPATAQNSLRTTPRNFPGRSGIADDHVFLCSPETATAAALTGRIVDPRELADSLGLCYPVADLLPSNPAVGASSMLSALPLEKAREVKIQRGPNIAQLPEIEPLADRLEVTTLLKMADNISTDTINPAGSEAMPYRSNVQAISQFCFRDLDKEYPKRGAASREAGGHALVAGHNYGQGSSREHAVLAPQYLGLRLVLAKSFARIHYQNLVNAGILALVFQNLEDYDWLDQEDVLEVVDVHGQVKASQEVIVKVPGKGLELRAVHRMSERQRDIFHAGGLINWLRRRKTA</sequence>
<organism evidence="8 9">
    <name type="scientific">Billgrantia desiderata</name>
    <dbReference type="NCBI Taxonomy" id="52021"/>
    <lineage>
        <taxon>Bacteria</taxon>
        <taxon>Pseudomonadati</taxon>
        <taxon>Pseudomonadota</taxon>
        <taxon>Gammaproteobacteria</taxon>
        <taxon>Oceanospirillales</taxon>
        <taxon>Halomonadaceae</taxon>
        <taxon>Billgrantia</taxon>
    </lineage>
</organism>
<dbReference type="InterPro" id="IPR050926">
    <property type="entry name" value="Aconitase/IPM_isomerase"/>
</dbReference>
<dbReference type="InterPro" id="IPR015928">
    <property type="entry name" value="Aconitase/3IPM_dehydase_swvl"/>
</dbReference>
<dbReference type="Gene3D" id="3.20.19.10">
    <property type="entry name" value="Aconitase, domain 4"/>
    <property type="match status" value="1"/>
</dbReference>
<dbReference type="Pfam" id="PF00330">
    <property type="entry name" value="Aconitase"/>
    <property type="match status" value="1"/>
</dbReference>
<name>A0ABS9B4S0_9GAMM</name>
<comment type="caution">
    <text evidence="8">The sequence shown here is derived from an EMBL/GenBank/DDBJ whole genome shotgun (WGS) entry which is preliminary data.</text>
</comment>
<dbReference type="PRINTS" id="PR00415">
    <property type="entry name" value="ACONITASE"/>
</dbReference>